<dbReference type="Proteomes" id="UP000239874">
    <property type="component" value="Unassembled WGS sequence"/>
</dbReference>
<organism evidence="1 2">
    <name type="scientific">Nocardia nova</name>
    <dbReference type="NCBI Taxonomy" id="37330"/>
    <lineage>
        <taxon>Bacteria</taxon>
        <taxon>Bacillati</taxon>
        <taxon>Actinomycetota</taxon>
        <taxon>Actinomycetes</taxon>
        <taxon>Mycobacteriales</taxon>
        <taxon>Nocardiaceae</taxon>
        <taxon>Nocardia</taxon>
    </lineage>
</organism>
<dbReference type="AlphaFoldDB" id="A0A2S6ALE3"/>
<name>A0A2S6ALE3_9NOCA</name>
<evidence type="ECO:0000313" key="2">
    <source>
        <dbReference type="Proteomes" id="UP000239874"/>
    </source>
</evidence>
<proteinExistence type="predicted"/>
<comment type="caution">
    <text evidence="1">The sequence shown here is derived from an EMBL/GenBank/DDBJ whole genome shotgun (WGS) entry which is preliminary data.</text>
</comment>
<evidence type="ECO:0000313" key="1">
    <source>
        <dbReference type="EMBL" id="PPJ36044.1"/>
    </source>
</evidence>
<reference evidence="1 2" key="1">
    <citation type="submission" date="2018-02" db="EMBL/GenBank/DDBJ databases">
        <title>8 Nocardia nova and 1 Nocardia cyriacigeorgica strain used for evolution to TMP-SMX.</title>
        <authorList>
            <person name="Mehta H."/>
            <person name="Weng J."/>
            <person name="Shamoo Y."/>
        </authorList>
    </citation>
    <scope>NUCLEOTIDE SEQUENCE [LARGE SCALE GENOMIC DNA]</scope>
    <source>
        <strain evidence="1 2">MDA3139</strain>
    </source>
</reference>
<accession>A0A2S6ALE3</accession>
<dbReference type="EMBL" id="PSZC01000016">
    <property type="protein sequence ID" value="PPJ36044.1"/>
    <property type="molecule type" value="Genomic_DNA"/>
</dbReference>
<protein>
    <submittedName>
        <fullName evidence="1">Uncharacterized protein</fullName>
    </submittedName>
</protein>
<gene>
    <name evidence="1" type="ORF">C5E45_21750</name>
</gene>
<sequence length="76" mass="7974">MRARNSSARLAPVRPIAASASIFLKRSCTGCPSHAIVAVVLRSVVGTAGTDAVRAWWPGTDDGYSAHGRLTGLPER</sequence>